<proteinExistence type="predicted"/>
<sequence>MSYTVRITVYPRVKRYLLMNFGPTLRISDKNTLSLLLRSLFQPFNKLDPSQVRPDIKKHSLGETYDIFLGNNGLSRYGGYMTGDNLKAFSEAVDLQIKEEMVRYVGHVHDSEPKVDYAIRDFLKWYGWTEEEFTFDNAKRWYYRERERQMKRVEEATRVKPQFVIPLNIEEEFKMPIANPIALRQLSFMFG</sequence>
<dbReference type="AlphaFoldDB" id="F4C2E4"/>
<evidence type="ECO:0000313" key="1">
    <source>
        <dbReference type="EMBL" id="ADZ80022.1"/>
    </source>
</evidence>
<dbReference type="PATRIC" id="fig|743722.3.peg.3724"/>
<name>F4C2E4_SPHS2</name>
<dbReference type="OrthoDB" id="798440at2"/>
<organism evidence="1">
    <name type="scientific">Sphingobacterium sp. (strain 21)</name>
    <dbReference type="NCBI Taxonomy" id="743722"/>
    <lineage>
        <taxon>Bacteria</taxon>
        <taxon>Pseudomonadati</taxon>
        <taxon>Bacteroidota</taxon>
        <taxon>Sphingobacteriia</taxon>
        <taxon>Sphingobacteriales</taxon>
        <taxon>Sphingobacteriaceae</taxon>
        <taxon>Sphingobacterium</taxon>
    </lineage>
</organism>
<dbReference type="KEGG" id="shg:Sph21_3484"/>
<dbReference type="EMBL" id="CP002584">
    <property type="protein sequence ID" value="ADZ80022.1"/>
    <property type="molecule type" value="Genomic_DNA"/>
</dbReference>
<reference evidence="1" key="1">
    <citation type="submission" date="2011-03" db="EMBL/GenBank/DDBJ databases">
        <title>Complete sequence of Sphingobacterium sp. 21.</title>
        <authorList>
            <consortium name="US DOE Joint Genome Institute"/>
            <person name="Lucas S."/>
            <person name="Copeland A."/>
            <person name="Lapidus A."/>
            <person name="Cheng J.-F."/>
            <person name="Goodwin L."/>
            <person name="Pitluck S."/>
            <person name="Davenport K."/>
            <person name="Detter J.C."/>
            <person name="Han C."/>
            <person name="Tapia R."/>
            <person name="Land M."/>
            <person name="Hauser L."/>
            <person name="Kyrpides N."/>
            <person name="Ivanova N."/>
            <person name="Ovchinnikova G."/>
            <person name="Pagani I."/>
            <person name="Siebers A.K."/>
            <person name="Allgaier M."/>
            <person name="Thelen M.P."/>
            <person name="Hugenholtz P."/>
            <person name="Woyke T."/>
        </authorList>
    </citation>
    <scope>NUCLEOTIDE SEQUENCE</scope>
    <source>
        <strain evidence="1">21</strain>
    </source>
</reference>
<dbReference type="HOGENOM" id="CLU_1420646_0_0_10"/>
<accession>F4C2E4</accession>
<protein>
    <submittedName>
        <fullName evidence="1">Uncharacterized protein</fullName>
    </submittedName>
</protein>
<gene>
    <name evidence="1" type="ordered locus">Sph21_3484</name>
</gene>